<proteinExistence type="predicted"/>
<dbReference type="Proteomes" id="UP000297149">
    <property type="component" value="Chromosome"/>
</dbReference>
<dbReference type="EMBL" id="CP039396">
    <property type="protein sequence ID" value="QCD42571.1"/>
    <property type="molecule type" value="Genomic_DNA"/>
</dbReference>
<keyword evidence="1" id="KW-1133">Transmembrane helix</keyword>
<gene>
    <name evidence="2" type="ORF">E7747_09950</name>
</gene>
<evidence type="ECO:0000313" key="2">
    <source>
        <dbReference type="EMBL" id="QCD42571.1"/>
    </source>
</evidence>
<evidence type="ECO:0000313" key="3">
    <source>
        <dbReference type="Proteomes" id="UP000297149"/>
    </source>
</evidence>
<sequence>MKTSLRYNIALCMVWVQLALLPVVIGMEMILDNHQLWRWNLDLWVWMFGFALGLFIKPIAGNIEAPQILKYWIHFDFVASWILALPFFLIFLSCFPSIYDKNDNYILYKDSGPFDCVPTAYIGLKDGPFISPIKTNIYPFFGTAETYLTINKEMGYFAVTTDKENGSVWVHPLDSIKYARFAPEIGLLIDNLFQYNPLTGQMTSGSFTLPSPFATVSYRQGCTIHYDCRNPNVDVLIDYYNADDTRTPAKDCVQIRYHGPDHQYLNFSLPKDSVPWMSPAEVRRFIINLNRRTEK</sequence>
<keyword evidence="3" id="KW-1185">Reference proteome</keyword>
<name>A0A4P7W3P7_9BACT</name>
<protein>
    <submittedName>
        <fullName evidence="2">Uncharacterized protein</fullName>
    </submittedName>
</protein>
<feature type="transmembrane region" description="Helical" evidence="1">
    <location>
        <begin position="43"/>
        <end position="60"/>
    </location>
</feature>
<evidence type="ECO:0000256" key="1">
    <source>
        <dbReference type="SAM" id="Phobius"/>
    </source>
</evidence>
<organism evidence="2 3">
    <name type="scientific">Duncaniella dubosii</name>
    <dbReference type="NCBI Taxonomy" id="2518971"/>
    <lineage>
        <taxon>Bacteria</taxon>
        <taxon>Pseudomonadati</taxon>
        <taxon>Bacteroidota</taxon>
        <taxon>Bacteroidia</taxon>
        <taxon>Bacteroidales</taxon>
        <taxon>Muribaculaceae</taxon>
        <taxon>Duncaniella</taxon>
    </lineage>
</organism>
<keyword evidence="1" id="KW-0812">Transmembrane</keyword>
<dbReference type="RefSeq" id="WP_123485478.1">
    <property type="nucleotide sequence ID" value="NZ_CP039396.1"/>
</dbReference>
<keyword evidence="1" id="KW-0472">Membrane</keyword>
<feature type="transmembrane region" description="Helical" evidence="1">
    <location>
        <begin position="72"/>
        <end position="92"/>
    </location>
</feature>
<accession>A0A4P7W3P7</accession>
<reference evidence="3" key="1">
    <citation type="submission" date="2019-02" db="EMBL/GenBank/DDBJ databases">
        <title>Isolation and identification of novel species under the genus Muribaculum.</title>
        <authorList>
            <person name="Miyake S."/>
            <person name="Ding Y."/>
            <person name="Low A."/>
            <person name="Soh M."/>
            <person name="Seedorf H."/>
        </authorList>
    </citation>
    <scope>NUCLEOTIDE SEQUENCE [LARGE SCALE GENOMIC DNA]</scope>
    <source>
        <strain evidence="3">H5</strain>
    </source>
</reference>
<dbReference type="KEGG" id="ddb:E7747_09950"/>
<dbReference type="AlphaFoldDB" id="A0A4P7W3P7"/>
<feature type="transmembrane region" description="Helical" evidence="1">
    <location>
        <begin position="7"/>
        <end position="31"/>
    </location>
</feature>